<dbReference type="Pfam" id="PF18029">
    <property type="entry name" value="Glyoxalase_6"/>
    <property type="match status" value="2"/>
</dbReference>
<evidence type="ECO:0000259" key="1">
    <source>
        <dbReference type="Pfam" id="PF18029"/>
    </source>
</evidence>
<protein>
    <recommendedName>
        <fullName evidence="1">Glyoxalase-like domain-containing protein</fullName>
    </recommendedName>
</protein>
<dbReference type="EMBL" id="QGDD01000003">
    <property type="protein sequence ID" value="PWN03397.1"/>
    <property type="molecule type" value="Genomic_DNA"/>
</dbReference>
<proteinExistence type="predicted"/>
<dbReference type="Proteomes" id="UP000245507">
    <property type="component" value="Unassembled WGS sequence"/>
</dbReference>
<feature type="domain" description="Glyoxalase-like" evidence="1">
    <location>
        <begin position="9"/>
        <end position="105"/>
    </location>
</feature>
<dbReference type="Gene3D" id="3.10.180.10">
    <property type="entry name" value="2,3-Dihydroxybiphenyl 1,2-Dioxygenase, domain 1"/>
    <property type="match status" value="2"/>
</dbReference>
<dbReference type="AlphaFoldDB" id="A0A316TFX7"/>
<keyword evidence="3" id="KW-1185">Reference proteome</keyword>
<evidence type="ECO:0000313" key="2">
    <source>
        <dbReference type="EMBL" id="PWN03397.1"/>
    </source>
</evidence>
<sequence>MPLATYKDLCVDAVDAHRLGAFWAAALGLELERHDDGDARLVGPTPQHAIWVNTVPEPVTVKQRVHLDVNAGAVDDLLALGATVVDLESFPWRVLRDPEGGELCMFEVEEPSSYRLYEVVVDAVDHHAQAAWWAGVLGGTVGSKDGPNGAWSWVEGIPGAPFGYLVFGTVPEPKTVKNRIHWDLESSDIPGLVAQGAGILREPDDVIRWTIMVDPEGNEFCVFAPEPG</sequence>
<accession>A0A316TFX7</accession>
<dbReference type="RefSeq" id="WP_109693486.1">
    <property type="nucleotide sequence ID" value="NZ_QGDD01000003.1"/>
</dbReference>
<dbReference type="PANTHER" id="PTHR35908">
    <property type="entry name" value="HYPOTHETICAL FUSION PROTEIN"/>
    <property type="match status" value="1"/>
</dbReference>
<dbReference type="OrthoDB" id="3212826at2"/>
<comment type="caution">
    <text evidence="2">The sequence shown here is derived from an EMBL/GenBank/DDBJ whole genome shotgun (WGS) entry which is preliminary data.</text>
</comment>
<organism evidence="2 3">
    <name type="scientific">Nocardioides silvaticus</name>
    <dbReference type="NCBI Taxonomy" id="2201891"/>
    <lineage>
        <taxon>Bacteria</taxon>
        <taxon>Bacillati</taxon>
        <taxon>Actinomycetota</taxon>
        <taxon>Actinomycetes</taxon>
        <taxon>Propionibacteriales</taxon>
        <taxon>Nocardioidaceae</taxon>
        <taxon>Nocardioides</taxon>
    </lineage>
</organism>
<dbReference type="PANTHER" id="PTHR35908:SF1">
    <property type="entry name" value="CONSERVED PROTEIN"/>
    <property type="match status" value="1"/>
</dbReference>
<dbReference type="InterPro" id="IPR029068">
    <property type="entry name" value="Glyas_Bleomycin-R_OHBP_Dase"/>
</dbReference>
<reference evidence="2 3" key="1">
    <citation type="submission" date="2018-05" db="EMBL/GenBank/DDBJ databases">
        <title>Nocardioides silvaticus genome.</title>
        <authorList>
            <person name="Li C."/>
            <person name="Wang G."/>
        </authorList>
    </citation>
    <scope>NUCLEOTIDE SEQUENCE [LARGE SCALE GENOMIC DNA]</scope>
    <source>
        <strain evidence="2 3">CCTCC AB 2018079</strain>
    </source>
</reference>
<feature type="domain" description="Glyoxalase-like" evidence="1">
    <location>
        <begin position="118"/>
        <end position="223"/>
    </location>
</feature>
<name>A0A316TFX7_9ACTN</name>
<dbReference type="SUPFAM" id="SSF54593">
    <property type="entry name" value="Glyoxalase/Bleomycin resistance protein/Dihydroxybiphenyl dioxygenase"/>
    <property type="match status" value="2"/>
</dbReference>
<dbReference type="InterPro" id="IPR041581">
    <property type="entry name" value="Glyoxalase_6"/>
</dbReference>
<evidence type="ECO:0000313" key="3">
    <source>
        <dbReference type="Proteomes" id="UP000245507"/>
    </source>
</evidence>
<gene>
    <name evidence="2" type="ORF">DJ010_09865</name>
</gene>